<feature type="region of interest" description="Disordered" evidence="1">
    <location>
        <begin position="1"/>
        <end position="43"/>
    </location>
</feature>
<gene>
    <name evidence="2" type="ORF">AAT1_02072</name>
</gene>
<reference evidence="2" key="1">
    <citation type="submission" date="2016-06" db="EMBL/GenBank/DDBJ databases">
        <title>Complete Genome Sequence of Pseudomonas aeruginosa Phage AAT-1.</title>
        <authorList>
            <person name="Andrade-Dominguez A."/>
            <person name="Kolter R."/>
        </authorList>
    </citation>
    <scope>NUCLEOTIDE SEQUENCE [LARGE SCALE GENOMIC DNA]</scope>
</reference>
<organism evidence="2 3">
    <name type="scientific">Pseudomonas phage AAT-1</name>
    <dbReference type="NCBI Taxonomy" id="1775248"/>
    <lineage>
        <taxon>Viruses</taxon>
        <taxon>Duplodnaviria</taxon>
        <taxon>Heunggongvirae</taxon>
        <taxon>Uroviricota</taxon>
        <taxon>Caudoviricetes</taxon>
        <taxon>Mesyanzhinovviridae</taxon>
        <taxon>Bradleyvirinae</taxon>
        <taxon>Pamexvirus</taxon>
        <taxon>Pamexvirus AAT1</taxon>
    </lineage>
</organism>
<evidence type="ECO:0000256" key="1">
    <source>
        <dbReference type="SAM" id="MobiDB-lite"/>
    </source>
</evidence>
<name>A0A193DRU2_9CAUD</name>
<dbReference type="Proteomes" id="UP000221376">
    <property type="component" value="Segment"/>
</dbReference>
<dbReference type="EMBL" id="KU204984">
    <property type="protein sequence ID" value="ANN44565.1"/>
    <property type="molecule type" value="Genomic_DNA"/>
</dbReference>
<protein>
    <submittedName>
        <fullName evidence="2">Terminase small subunit</fullName>
    </submittedName>
</protein>
<evidence type="ECO:0000313" key="3">
    <source>
        <dbReference type="Proteomes" id="UP000221376"/>
    </source>
</evidence>
<sequence length="89" mass="9315">MTVTAGGAWLRGRRFPSEGRPVADSGRPWPTPADRGRARAPHKQLVCVQNPSPVSPGGFVREGTRGGLTIAAGLLLRSGAAPSRGFRPT</sequence>
<proteinExistence type="predicted"/>
<accession>A0A193DRU2</accession>
<keyword evidence="3" id="KW-1185">Reference proteome</keyword>
<evidence type="ECO:0000313" key="2">
    <source>
        <dbReference type="EMBL" id="ANN44565.1"/>
    </source>
</evidence>